<dbReference type="EMBL" id="FRAP01000021">
    <property type="protein sequence ID" value="SHL20918.1"/>
    <property type="molecule type" value="Genomic_DNA"/>
</dbReference>
<feature type="compositionally biased region" description="Polar residues" evidence="1">
    <location>
        <begin position="28"/>
        <end position="42"/>
    </location>
</feature>
<keyword evidence="3" id="KW-1185">Reference proteome</keyword>
<evidence type="ECO:0000256" key="1">
    <source>
        <dbReference type="SAM" id="MobiDB-lite"/>
    </source>
</evidence>
<dbReference type="Proteomes" id="UP000184363">
    <property type="component" value="Unassembled WGS sequence"/>
</dbReference>
<evidence type="ECO:0000313" key="3">
    <source>
        <dbReference type="Proteomes" id="UP000184363"/>
    </source>
</evidence>
<dbReference type="STRING" id="1848.SAMN05443637_12121"/>
<feature type="compositionally biased region" description="Low complexity" evidence="1">
    <location>
        <begin position="1"/>
        <end position="22"/>
    </location>
</feature>
<protein>
    <submittedName>
        <fullName evidence="2">Uncharacterized protein</fullName>
    </submittedName>
</protein>
<proteinExistence type="predicted"/>
<name>A0A1M6YRN9_PSETH</name>
<sequence>MTQPASGPASHASSHAASSGSPQRPIGSYSSTAARVASSGQPVSVAPGSTVFTVILPGARWAARLAVTWRNAPLDAM</sequence>
<dbReference type="AlphaFoldDB" id="A0A1M6YRN9"/>
<feature type="region of interest" description="Disordered" evidence="1">
    <location>
        <begin position="1"/>
        <end position="46"/>
    </location>
</feature>
<gene>
    <name evidence="2" type="ORF">SAMN05443637_12121</name>
</gene>
<accession>A0A1M6YRN9</accession>
<organism evidence="2 3">
    <name type="scientific">Pseudonocardia thermophila</name>
    <dbReference type="NCBI Taxonomy" id="1848"/>
    <lineage>
        <taxon>Bacteria</taxon>
        <taxon>Bacillati</taxon>
        <taxon>Actinomycetota</taxon>
        <taxon>Actinomycetes</taxon>
        <taxon>Pseudonocardiales</taxon>
        <taxon>Pseudonocardiaceae</taxon>
        <taxon>Pseudonocardia</taxon>
    </lineage>
</organism>
<reference evidence="2 3" key="1">
    <citation type="submission" date="2016-11" db="EMBL/GenBank/DDBJ databases">
        <authorList>
            <person name="Jaros S."/>
            <person name="Januszkiewicz K."/>
            <person name="Wedrychowicz H."/>
        </authorList>
    </citation>
    <scope>NUCLEOTIDE SEQUENCE [LARGE SCALE GENOMIC DNA]</scope>
    <source>
        <strain evidence="2 3">DSM 43832</strain>
    </source>
</reference>
<evidence type="ECO:0000313" key="2">
    <source>
        <dbReference type="EMBL" id="SHL20918.1"/>
    </source>
</evidence>